<name>A0A975DD83_9GAMM</name>
<evidence type="ECO:0000313" key="7">
    <source>
        <dbReference type="EMBL" id="QTH64956.1"/>
    </source>
</evidence>
<dbReference type="Pfam" id="PF03544">
    <property type="entry name" value="TonB_C"/>
    <property type="match status" value="1"/>
</dbReference>
<evidence type="ECO:0000313" key="8">
    <source>
        <dbReference type="Proteomes" id="UP000682739"/>
    </source>
</evidence>
<gene>
    <name evidence="7" type="ORF">J1N51_05770</name>
</gene>
<dbReference type="InterPro" id="IPR006260">
    <property type="entry name" value="TonB/TolA_C"/>
</dbReference>
<keyword evidence="5" id="KW-0813">Transport</keyword>
<dbReference type="Proteomes" id="UP000682739">
    <property type="component" value="Chromosome"/>
</dbReference>
<dbReference type="InterPro" id="IPR037682">
    <property type="entry name" value="TonB_C"/>
</dbReference>
<evidence type="ECO:0000256" key="1">
    <source>
        <dbReference type="ARBA" id="ARBA00004167"/>
    </source>
</evidence>
<reference evidence="7" key="1">
    <citation type="submission" date="2021-03" db="EMBL/GenBank/DDBJ databases">
        <title>Description of Psychrosphaera ytuae sp. nov. isolated from deep sea sediment of South China Sea.</title>
        <authorList>
            <person name="Zhang J."/>
            <person name="Xu X.-D."/>
        </authorList>
    </citation>
    <scope>NUCLEOTIDE SEQUENCE</scope>
    <source>
        <strain evidence="7">MTZ26</strain>
    </source>
</reference>
<keyword evidence="5" id="KW-0997">Cell inner membrane</keyword>
<evidence type="ECO:0000256" key="2">
    <source>
        <dbReference type="ARBA" id="ARBA00022692"/>
    </source>
</evidence>
<dbReference type="PANTHER" id="PTHR34978">
    <property type="entry name" value="POSSIBLE SENSOR-TRANSDUCER PROTEIN BLAR"/>
    <property type="match status" value="1"/>
</dbReference>
<keyword evidence="4 5" id="KW-0472">Membrane</keyword>
<organism evidence="7 8">
    <name type="scientific">Psychrosphaera ytuae</name>
    <dbReference type="NCBI Taxonomy" id="2820710"/>
    <lineage>
        <taxon>Bacteria</taxon>
        <taxon>Pseudomonadati</taxon>
        <taxon>Pseudomonadota</taxon>
        <taxon>Gammaproteobacteria</taxon>
        <taxon>Alteromonadales</taxon>
        <taxon>Pseudoalteromonadaceae</taxon>
        <taxon>Psychrosphaera</taxon>
    </lineage>
</organism>
<feature type="domain" description="TonB C-terminal" evidence="6">
    <location>
        <begin position="316"/>
        <end position="408"/>
    </location>
</feature>
<feature type="transmembrane region" description="Helical" evidence="5">
    <location>
        <begin position="42"/>
        <end position="63"/>
    </location>
</feature>
<keyword evidence="2 5" id="KW-0812">Transmembrane</keyword>
<dbReference type="InterPro" id="IPR008756">
    <property type="entry name" value="Peptidase_M56"/>
</dbReference>
<evidence type="ECO:0000259" key="6">
    <source>
        <dbReference type="PROSITE" id="PS52015"/>
    </source>
</evidence>
<evidence type="ECO:0000256" key="5">
    <source>
        <dbReference type="RuleBase" id="RU362123"/>
    </source>
</evidence>
<keyword evidence="5" id="KW-0735">Signal-anchor</keyword>
<dbReference type="NCBIfam" id="TIGR01352">
    <property type="entry name" value="tonB_Cterm"/>
    <property type="match status" value="1"/>
</dbReference>
<feature type="transmembrane region" description="Helical" evidence="5">
    <location>
        <begin position="92"/>
        <end position="114"/>
    </location>
</feature>
<dbReference type="GO" id="GO:0015031">
    <property type="term" value="P:protein transport"/>
    <property type="evidence" value="ECO:0007669"/>
    <property type="project" value="UniProtKB-UniRule"/>
</dbReference>
<comment type="similarity">
    <text evidence="5">Belongs to the TonB family.</text>
</comment>
<dbReference type="Gene3D" id="3.30.2420.10">
    <property type="entry name" value="TonB"/>
    <property type="match status" value="1"/>
</dbReference>
<dbReference type="InterPro" id="IPR052173">
    <property type="entry name" value="Beta-lactam_resp_regulator"/>
</dbReference>
<keyword evidence="5" id="KW-1003">Cell membrane</keyword>
<dbReference type="GO" id="GO:0030288">
    <property type="term" value="C:outer membrane-bounded periplasmic space"/>
    <property type="evidence" value="ECO:0007669"/>
    <property type="project" value="InterPro"/>
</dbReference>
<dbReference type="Pfam" id="PF05569">
    <property type="entry name" value="Peptidase_M56"/>
    <property type="match status" value="1"/>
</dbReference>
<accession>A0A975DD83</accession>
<dbReference type="GO" id="GO:0015891">
    <property type="term" value="P:siderophore transport"/>
    <property type="evidence" value="ECO:0007669"/>
    <property type="project" value="InterPro"/>
</dbReference>
<dbReference type="InterPro" id="IPR003538">
    <property type="entry name" value="TonB"/>
</dbReference>
<dbReference type="PRINTS" id="PR01374">
    <property type="entry name" value="TONBPROTEIN"/>
</dbReference>
<dbReference type="GO" id="GO:0031992">
    <property type="term" value="F:energy transducer activity"/>
    <property type="evidence" value="ECO:0007669"/>
    <property type="project" value="InterPro"/>
</dbReference>
<keyword evidence="8" id="KW-1185">Reference proteome</keyword>
<protein>
    <recommendedName>
        <fullName evidence="5">Protein TonB</fullName>
    </recommendedName>
</protein>
<dbReference type="AlphaFoldDB" id="A0A975DD83"/>
<comment type="subcellular location">
    <subcellularLocation>
        <location evidence="5">Cell inner membrane</location>
        <topology evidence="5">Single-pass membrane protein</topology>
        <orientation evidence="5">Periplasmic side</orientation>
    </subcellularLocation>
    <subcellularLocation>
        <location evidence="1">Membrane</location>
        <topology evidence="1">Single-pass membrane protein</topology>
    </subcellularLocation>
</comment>
<keyword evidence="3 5" id="KW-1133">Transmembrane helix</keyword>
<evidence type="ECO:0000256" key="3">
    <source>
        <dbReference type="ARBA" id="ARBA00022989"/>
    </source>
</evidence>
<evidence type="ECO:0000256" key="4">
    <source>
        <dbReference type="ARBA" id="ARBA00023136"/>
    </source>
</evidence>
<proteinExistence type="inferred from homology"/>
<feature type="transmembrane region" description="Helical" evidence="5">
    <location>
        <begin position="199"/>
        <end position="221"/>
    </location>
</feature>
<dbReference type="PROSITE" id="PS52015">
    <property type="entry name" value="TONB_CTD"/>
    <property type="match status" value="1"/>
</dbReference>
<comment type="caution">
    <text evidence="5">Lacks conserved residue(s) required for the propagation of feature annotation.</text>
</comment>
<dbReference type="PANTHER" id="PTHR34978:SF3">
    <property type="entry name" value="SLR0241 PROTEIN"/>
    <property type="match status" value="1"/>
</dbReference>
<dbReference type="EMBL" id="CP072110">
    <property type="protein sequence ID" value="QTH64956.1"/>
    <property type="molecule type" value="Genomic_DNA"/>
</dbReference>
<dbReference type="CDD" id="cd07341">
    <property type="entry name" value="M56_BlaR1_MecR1_like"/>
    <property type="match status" value="1"/>
</dbReference>
<dbReference type="SUPFAM" id="SSF74653">
    <property type="entry name" value="TolA/TonB C-terminal domain"/>
    <property type="match status" value="1"/>
</dbReference>
<sequence length="432" mass="48420">MELGILKAVFEFVVEQQVNLSILFVVLIALERWGLGLFKSTWLYAYALAIPVCLGFINLPLQIKTSYGEAVSRYLVTPTEYSSSLLTKHSDWFAVSASVYLVVVVALFLLTLLIHIRYKKALNLAPYSPSSPSELSLGDDSKEQTAILYTSNQISSPLVLGLWNYKLVIPADHQTRFSTKALSLILEHEQVHIQRRDNLINMLALSLVILFWFNPLSWLAYATFRRLQELTCDERVLKNKNLKDKILYSKALLDCVTHTEVRMMAYSHYGDKHMMLQRLNLIKQNAKGSTLAKSTLLGTLLAVICTVAIAKQASNAEQEYAMPETRVEPLYPIEAAKAGVSGHVVLQFDIDQNGTTKNIRIVSQEPEATFGKSATKALSKWKYKSSKAGFKDVLVRLDFALEHPSASKEPIEQIHVAPRKVKAGIEGEGLMM</sequence>
<dbReference type="KEGG" id="psym:J1N51_05770"/>
<keyword evidence="5" id="KW-0653">Protein transport</keyword>
<feature type="transmembrane region" description="Helical" evidence="5">
    <location>
        <begin position="12"/>
        <end position="30"/>
    </location>
</feature>
<dbReference type="GO" id="GO:0055085">
    <property type="term" value="P:transmembrane transport"/>
    <property type="evidence" value="ECO:0007669"/>
    <property type="project" value="InterPro"/>
</dbReference>
<comment type="function">
    <text evidence="5">Interacts with outer membrane receptor proteins that carry out high-affinity binding and energy dependent uptake into the periplasmic space of specific substrates. It could act to transduce energy from the cytoplasmic membrane to specific energy-requiring processes in the outer membrane, resulting in the release into the periplasm of ligands bound by these outer membrane proteins.</text>
</comment>
<dbReference type="GO" id="GO:0005886">
    <property type="term" value="C:plasma membrane"/>
    <property type="evidence" value="ECO:0007669"/>
    <property type="project" value="UniProtKB-SubCell"/>
</dbReference>
<dbReference type="RefSeq" id="WP_208832991.1">
    <property type="nucleotide sequence ID" value="NZ_CP072110.1"/>
</dbReference>